<feature type="compositionally biased region" description="Low complexity" evidence="1">
    <location>
        <begin position="83"/>
        <end position="102"/>
    </location>
</feature>
<organism evidence="2 3">
    <name type="scientific">Alternaria atra</name>
    <dbReference type="NCBI Taxonomy" id="119953"/>
    <lineage>
        <taxon>Eukaryota</taxon>
        <taxon>Fungi</taxon>
        <taxon>Dikarya</taxon>
        <taxon>Ascomycota</taxon>
        <taxon>Pezizomycotina</taxon>
        <taxon>Dothideomycetes</taxon>
        <taxon>Pleosporomycetidae</taxon>
        <taxon>Pleosporales</taxon>
        <taxon>Pleosporineae</taxon>
        <taxon>Pleosporaceae</taxon>
        <taxon>Alternaria</taxon>
        <taxon>Alternaria sect. Ulocladioides</taxon>
    </lineage>
</organism>
<keyword evidence="3" id="KW-1185">Reference proteome</keyword>
<name>A0A8J2NBL8_9PLEO</name>
<dbReference type="GeneID" id="67011892"/>
<dbReference type="AlphaFoldDB" id="A0A8J2NBL8"/>
<feature type="region of interest" description="Disordered" evidence="1">
    <location>
        <begin position="1"/>
        <end position="56"/>
    </location>
</feature>
<sequence length="278" mass="31545">MSQRQSLEHKRHHHFGRHRSGSYLSRRASSSSSTTADTPSFINGQPRIFQGTDAVPQNRKVTLQRVIDTHHALELKHGNSAQTPTSTSSDYRPTSSSSSMSSDPFTIDFSDMSFPDAEVRAFRYLLRKWDPSTCTPDPAFDLAVTTQQRDSKEKFEESAIKHFFSRVALWDASAEEKQASGMTRSIFFFRNRRSRRRRSRAKSDVGRMLGVAEEEDGSKKEDEGLEALKEVTTREGLAQLLWTLVHSDESEGMVRLREECMGALREMYQVTVTGVEEA</sequence>
<evidence type="ECO:0000256" key="1">
    <source>
        <dbReference type="SAM" id="MobiDB-lite"/>
    </source>
</evidence>
<dbReference type="OrthoDB" id="3693896at2759"/>
<feature type="region of interest" description="Disordered" evidence="1">
    <location>
        <begin position="72"/>
        <end position="102"/>
    </location>
</feature>
<accession>A0A8J2NBL8</accession>
<gene>
    <name evidence="2" type="ORF">ALTATR162_LOCUS11601</name>
</gene>
<dbReference type="EMBL" id="CAJRGZ010000030">
    <property type="protein sequence ID" value="CAG5186503.1"/>
    <property type="molecule type" value="Genomic_DNA"/>
</dbReference>
<evidence type="ECO:0000313" key="2">
    <source>
        <dbReference type="EMBL" id="CAG5186503.1"/>
    </source>
</evidence>
<feature type="compositionally biased region" description="Basic residues" evidence="1">
    <location>
        <begin position="9"/>
        <end position="20"/>
    </location>
</feature>
<feature type="compositionally biased region" description="Low complexity" evidence="1">
    <location>
        <begin position="21"/>
        <end position="33"/>
    </location>
</feature>
<protein>
    <submittedName>
        <fullName evidence="2">Uncharacterized protein</fullName>
    </submittedName>
</protein>
<evidence type="ECO:0000313" key="3">
    <source>
        <dbReference type="Proteomes" id="UP000676310"/>
    </source>
</evidence>
<dbReference type="RefSeq" id="XP_043175178.1">
    <property type="nucleotide sequence ID" value="XM_043319243.1"/>
</dbReference>
<proteinExistence type="predicted"/>
<comment type="caution">
    <text evidence="2">The sequence shown here is derived from an EMBL/GenBank/DDBJ whole genome shotgun (WGS) entry which is preliminary data.</text>
</comment>
<reference evidence="2" key="1">
    <citation type="submission" date="2021-05" db="EMBL/GenBank/DDBJ databases">
        <authorList>
            <person name="Stam R."/>
        </authorList>
    </citation>
    <scope>NUCLEOTIDE SEQUENCE</scope>
    <source>
        <strain evidence="2">CS162</strain>
    </source>
</reference>
<feature type="compositionally biased region" description="Polar residues" evidence="1">
    <location>
        <begin position="34"/>
        <end position="43"/>
    </location>
</feature>
<dbReference type="Proteomes" id="UP000676310">
    <property type="component" value="Unassembled WGS sequence"/>
</dbReference>